<dbReference type="InterPro" id="IPR029071">
    <property type="entry name" value="Ubiquitin-like_domsf"/>
</dbReference>
<dbReference type="AlphaFoldDB" id="A0A811VCE3"/>
<feature type="domain" description="UBA" evidence="3">
    <location>
        <begin position="426"/>
        <end position="466"/>
    </location>
</feature>
<dbReference type="PANTHER" id="PTHR46738:SF1">
    <property type="entry name" value="UBIQUITIN-ASSOCIATED DOMAIN-CONTAINING PROTEIN 1"/>
    <property type="match status" value="1"/>
</dbReference>
<dbReference type="InterPro" id="IPR041927">
    <property type="entry name" value="UBA2_UBAC1"/>
</dbReference>
<dbReference type="PANTHER" id="PTHR46738">
    <property type="entry name" value="UBIQUITIN-ASSOCIATED DOMAIN-CONTAINING PROTEIN 1"/>
    <property type="match status" value="1"/>
</dbReference>
<protein>
    <submittedName>
        <fullName evidence="5">(Mediterranean fruit fly) hypothetical protein</fullName>
    </submittedName>
</protein>
<dbReference type="CDD" id="cd17039">
    <property type="entry name" value="Ubl_ubiquitin_like"/>
    <property type="match status" value="1"/>
</dbReference>
<feature type="domain" description="Ubiquitin-like" evidence="4">
    <location>
        <begin position="153"/>
        <end position="247"/>
    </location>
</feature>
<evidence type="ECO:0000259" key="3">
    <source>
        <dbReference type="PROSITE" id="PS50030"/>
    </source>
</evidence>
<keyword evidence="2" id="KW-1133">Transmembrane helix</keyword>
<dbReference type="SUPFAM" id="SSF54236">
    <property type="entry name" value="Ubiquitin-like"/>
    <property type="match status" value="1"/>
</dbReference>
<evidence type="ECO:0000256" key="2">
    <source>
        <dbReference type="SAM" id="Phobius"/>
    </source>
</evidence>
<dbReference type="Gene3D" id="1.10.8.10">
    <property type="entry name" value="DNA helicase RuvA subunit, C-terminal domain"/>
    <property type="match status" value="2"/>
</dbReference>
<feature type="transmembrane region" description="Helical" evidence="2">
    <location>
        <begin position="541"/>
        <end position="558"/>
    </location>
</feature>
<feature type="compositionally biased region" description="Low complexity" evidence="1">
    <location>
        <begin position="100"/>
        <end position="110"/>
    </location>
</feature>
<comment type="caution">
    <text evidence="5">The sequence shown here is derived from an EMBL/GenBank/DDBJ whole genome shotgun (WGS) entry which is preliminary data.</text>
</comment>
<dbReference type="PROSITE" id="PS50030">
    <property type="entry name" value="UBA"/>
    <property type="match status" value="2"/>
</dbReference>
<dbReference type="InterPro" id="IPR052476">
    <property type="entry name" value="UBAC1"/>
</dbReference>
<keyword evidence="2" id="KW-0812">Transmembrane</keyword>
<keyword evidence="2" id="KW-0472">Membrane</keyword>
<dbReference type="PROSITE" id="PS50053">
    <property type="entry name" value="UBIQUITIN_2"/>
    <property type="match status" value="1"/>
</dbReference>
<feature type="transmembrane region" description="Helical" evidence="2">
    <location>
        <begin position="503"/>
        <end position="521"/>
    </location>
</feature>
<dbReference type="InterPro" id="IPR057650">
    <property type="entry name" value="UBL_UBAC1"/>
</dbReference>
<dbReference type="OrthoDB" id="336240at2759"/>
<evidence type="ECO:0000313" key="6">
    <source>
        <dbReference type="Proteomes" id="UP000606786"/>
    </source>
</evidence>
<sequence>MIPWMRARWAARNKRTASEDKSDTAQAACSRTTVSNADTTATDATPVTTVACEQHIKHSTSPARHTAPPQRRSRTMLQTLPARNVFLQPGMRAPPLHTHSQSQQLQSSASPTLTPQSRRVSKIRGSRRSSAISSSDSATAGSSDNIIRDGPKQNIKVRVICPSARVLIFQTDVNKRIAELKNEVMLELSDDQTAIPLFAPDVRQLGPRYRMMRAEFQGAELNETMTLEQLKIEDNAMLLLVPRRQNLQQMTAMTRDIQPPRELEINAATRNVLSQAVDMPMVDINEIFQQSNLQFDVRKVLISLAQASAAIIGAGPYATRLIAMLKQKLINKRNYQNDTLQCLVDMGFKKEKAEYALKINQGVYSAALEWLIQHQSEESSVEEAAMGLQKSQSVLSPSGILTNDSIVENTEALLEIVRIYSHREMPPTPETISSLVEMGFEETEVLKALKKTCNNKAAACEWLCGNRTGSLIELREGLSQDSPILKAILEMPQVQMNLSNPKILIGLHLFFFFLYFLRVFFSKLFIFLLLQPFSLYWKMRILYAFGVVIMTPHLLSHISCRNIMKRSMCSV</sequence>
<dbReference type="EMBL" id="CAJHJT010000056">
    <property type="protein sequence ID" value="CAD7011893.1"/>
    <property type="molecule type" value="Genomic_DNA"/>
</dbReference>
<dbReference type="Pfam" id="PF22562">
    <property type="entry name" value="UBA_7"/>
    <property type="match status" value="2"/>
</dbReference>
<dbReference type="GO" id="GO:0000151">
    <property type="term" value="C:ubiquitin ligase complex"/>
    <property type="evidence" value="ECO:0007669"/>
    <property type="project" value="TreeGrafter"/>
</dbReference>
<reference evidence="5" key="1">
    <citation type="submission" date="2020-11" db="EMBL/GenBank/DDBJ databases">
        <authorList>
            <person name="Whitehead M."/>
        </authorList>
    </citation>
    <scope>NUCLEOTIDE SEQUENCE</scope>
    <source>
        <strain evidence="5">EGII</strain>
    </source>
</reference>
<keyword evidence="6" id="KW-1185">Reference proteome</keyword>
<dbReference type="InterPro" id="IPR015940">
    <property type="entry name" value="UBA"/>
</dbReference>
<accession>A0A811VCE3</accession>
<dbReference type="SUPFAM" id="SSF46934">
    <property type="entry name" value="UBA-like"/>
    <property type="match status" value="2"/>
</dbReference>
<evidence type="ECO:0000256" key="1">
    <source>
        <dbReference type="SAM" id="MobiDB-lite"/>
    </source>
</evidence>
<feature type="compositionally biased region" description="Low complexity" evidence="1">
    <location>
        <begin position="128"/>
        <end position="144"/>
    </location>
</feature>
<name>A0A811VCE3_CERCA</name>
<dbReference type="CDD" id="cd14304">
    <property type="entry name" value="UBA2_KPC2"/>
    <property type="match status" value="1"/>
</dbReference>
<dbReference type="InterPro" id="IPR009060">
    <property type="entry name" value="UBA-like_sf"/>
</dbReference>
<dbReference type="Proteomes" id="UP000606786">
    <property type="component" value="Unassembled WGS sequence"/>
</dbReference>
<feature type="domain" description="UBA" evidence="3">
    <location>
        <begin position="334"/>
        <end position="374"/>
    </location>
</feature>
<dbReference type="InterPro" id="IPR000626">
    <property type="entry name" value="Ubiquitin-like_dom"/>
</dbReference>
<feature type="transmembrane region" description="Helical" evidence="2">
    <location>
        <begin position="300"/>
        <end position="323"/>
    </location>
</feature>
<gene>
    <name evidence="5" type="ORF">CCAP1982_LOCUS20004</name>
</gene>
<dbReference type="SMART" id="SM00165">
    <property type="entry name" value="UBA"/>
    <property type="match status" value="2"/>
</dbReference>
<feature type="region of interest" description="Disordered" evidence="1">
    <location>
        <begin position="89"/>
        <end position="149"/>
    </location>
</feature>
<evidence type="ECO:0000313" key="5">
    <source>
        <dbReference type="EMBL" id="CAD7011893.1"/>
    </source>
</evidence>
<evidence type="ECO:0000259" key="4">
    <source>
        <dbReference type="PROSITE" id="PS50053"/>
    </source>
</evidence>
<organism evidence="5 6">
    <name type="scientific">Ceratitis capitata</name>
    <name type="common">Mediterranean fruit fly</name>
    <name type="synonym">Tephritis capitata</name>
    <dbReference type="NCBI Taxonomy" id="7213"/>
    <lineage>
        <taxon>Eukaryota</taxon>
        <taxon>Metazoa</taxon>
        <taxon>Ecdysozoa</taxon>
        <taxon>Arthropoda</taxon>
        <taxon>Hexapoda</taxon>
        <taxon>Insecta</taxon>
        <taxon>Pterygota</taxon>
        <taxon>Neoptera</taxon>
        <taxon>Endopterygota</taxon>
        <taxon>Diptera</taxon>
        <taxon>Brachycera</taxon>
        <taxon>Muscomorpha</taxon>
        <taxon>Tephritoidea</taxon>
        <taxon>Tephritidae</taxon>
        <taxon>Ceratitis</taxon>
        <taxon>Ceratitis</taxon>
    </lineage>
</organism>
<proteinExistence type="predicted"/>
<dbReference type="Pfam" id="PF23326">
    <property type="entry name" value="UBL_UBAC1"/>
    <property type="match status" value="1"/>
</dbReference>